<dbReference type="Proteomes" id="UP000176854">
    <property type="component" value="Unassembled WGS sequence"/>
</dbReference>
<evidence type="ECO:0000313" key="2">
    <source>
        <dbReference type="Proteomes" id="UP000176854"/>
    </source>
</evidence>
<gene>
    <name evidence="1" type="ORF">A2154_00890</name>
</gene>
<comment type="caution">
    <text evidence="1">The sequence shown here is derived from an EMBL/GenBank/DDBJ whole genome shotgun (WGS) entry which is preliminary data.</text>
</comment>
<reference evidence="1 2" key="1">
    <citation type="journal article" date="2016" name="Nat. Commun.">
        <title>Thousands of microbial genomes shed light on interconnected biogeochemical processes in an aquifer system.</title>
        <authorList>
            <person name="Anantharaman K."/>
            <person name="Brown C.T."/>
            <person name="Hug L.A."/>
            <person name="Sharon I."/>
            <person name="Castelle C.J."/>
            <person name="Probst A.J."/>
            <person name="Thomas B.C."/>
            <person name="Singh A."/>
            <person name="Wilkins M.J."/>
            <person name="Karaoz U."/>
            <person name="Brodie E.L."/>
            <person name="Williams K.H."/>
            <person name="Hubbard S.S."/>
            <person name="Banfield J.F."/>
        </authorList>
    </citation>
    <scope>NUCLEOTIDE SEQUENCE [LARGE SCALE GENOMIC DNA]</scope>
</reference>
<name>A0A1F5Z9S8_9BACT</name>
<proteinExistence type="predicted"/>
<sequence>MSISITKIFYISILYIDPYYQTFPDLTDYKQISNVFKKLDKLRKTGHDKYIVFLRHGKFG</sequence>
<organism evidence="1 2">
    <name type="scientific">Candidatus Gottesmanbacteria bacterium RBG_16_43_7</name>
    <dbReference type="NCBI Taxonomy" id="1798373"/>
    <lineage>
        <taxon>Bacteria</taxon>
        <taxon>Candidatus Gottesmaniibacteriota</taxon>
    </lineage>
</organism>
<accession>A0A1F5Z9S8</accession>
<dbReference type="EMBL" id="MFJC01000043">
    <property type="protein sequence ID" value="OGG08872.1"/>
    <property type="molecule type" value="Genomic_DNA"/>
</dbReference>
<evidence type="ECO:0000313" key="1">
    <source>
        <dbReference type="EMBL" id="OGG08872.1"/>
    </source>
</evidence>
<protein>
    <submittedName>
        <fullName evidence="1">Uncharacterized protein</fullName>
    </submittedName>
</protein>
<dbReference type="AlphaFoldDB" id="A0A1F5Z9S8"/>